<reference evidence="3" key="1">
    <citation type="journal article" date="2021" name="Front. Microbiol.">
        <title>Comprehensive Comparative Genomics and Phenotyping of Methylobacterium Species.</title>
        <authorList>
            <person name="Alessa O."/>
            <person name="Ogura Y."/>
            <person name="Fujitani Y."/>
            <person name="Takami H."/>
            <person name="Hayashi T."/>
            <person name="Sahin N."/>
            <person name="Tani A."/>
        </authorList>
    </citation>
    <scope>NUCLEOTIDE SEQUENCE</scope>
    <source>
        <strain evidence="3">NBRC 15686</strain>
    </source>
</reference>
<feature type="signal peptide" evidence="2">
    <location>
        <begin position="1"/>
        <end position="23"/>
    </location>
</feature>
<feature type="transmembrane region" description="Helical" evidence="1">
    <location>
        <begin position="71"/>
        <end position="90"/>
    </location>
</feature>
<organism evidence="3 4">
    <name type="scientific">Methylorubrum aminovorans</name>
    <dbReference type="NCBI Taxonomy" id="269069"/>
    <lineage>
        <taxon>Bacteria</taxon>
        <taxon>Pseudomonadati</taxon>
        <taxon>Pseudomonadota</taxon>
        <taxon>Alphaproteobacteria</taxon>
        <taxon>Hyphomicrobiales</taxon>
        <taxon>Methylobacteriaceae</taxon>
        <taxon>Methylorubrum</taxon>
    </lineage>
</organism>
<accession>A0ABQ4ULG9</accession>
<proteinExistence type="predicted"/>
<dbReference type="InterPro" id="IPR027628">
    <property type="entry name" value="DotA_TraY"/>
</dbReference>
<dbReference type="NCBIfam" id="TIGR04346">
    <property type="entry name" value="DotA_TraY"/>
    <property type="match status" value="1"/>
</dbReference>
<evidence type="ECO:0000256" key="2">
    <source>
        <dbReference type="SAM" id="SignalP"/>
    </source>
</evidence>
<evidence type="ECO:0000313" key="3">
    <source>
        <dbReference type="EMBL" id="GJE67662.1"/>
    </source>
</evidence>
<keyword evidence="1" id="KW-1133">Transmembrane helix</keyword>
<sequence length="749" mass="79562">MFRRITAAAGSLGFLAAATAAEAQTTGKEMFTPVQNDLALVNLRKLLGCVVDGVWTAAACTDDRPLTVALGYFNVGCLIVATILACYLLYSMVADTANDGAVFGRQSSAKYTLLRVITGAILSLPIKSGLSLVQILVVQLAVWGSGFGDTLWTRVAGTQLNGMYGTLTSPTQALGDFVLRGKLAQVLEGRLYGYVCAQALQTYANNVSGRTDAAAVRPETKTETNSINPWSSARATIYYFADTNGYFHRSDNLCGSVVYEYTKISANLTDANDAGTTRMLLDLAEQQSQRSFQAAIGSLDAAATGIASTINSGSRDDQAIKARIKQAIDTAYNTATQSLTQSNNGQLDQALRNYLTNASDNGWLAAALWQRSLSLVQAKLLAASEGQNAAVRVVPPANINSYIPYFGHSAYAPLVAEAQRNLTYVVSFGGYIAAQGSGSIANVASDNPAAQNNPSDLFARGLAQIYSSVLGIISQPESTTWKDPVLQVQEIGQRIASIGAGATGGGVALSGFDWVLGRFGVNDDNSWRVVAQEISWFVYVLALILFVAAFLLIGLVPFVVIVHFLMATFNWFLVVAEAMIAVPIWLLTKFMPARSDSFVGNSGQGYMFFLGILLRPPLIVIGMLVSLLLMRVGIDITNIFFRGALAMIAPDGTIAYAMVGTAGLFVYAVVLFSIVITSAGQISALPETVLSWIGGQIERRTGDHAAVAVAGIVAPRSPGQISPGSINRTVRDARMGGQTMLSKLRGGDK</sequence>
<dbReference type="Proteomes" id="UP001055039">
    <property type="component" value="Unassembled WGS sequence"/>
</dbReference>
<feature type="transmembrane region" description="Helical" evidence="1">
    <location>
        <begin position="654"/>
        <end position="676"/>
    </location>
</feature>
<evidence type="ECO:0000313" key="4">
    <source>
        <dbReference type="Proteomes" id="UP001055039"/>
    </source>
</evidence>
<keyword evidence="1" id="KW-0812">Transmembrane</keyword>
<feature type="transmembrane region" description="Helical" evidence="1">
    <location>
        <begin position="536"/>
        <end position="562"/>
    </location>
</feature>
<keyword evidence="2" id="KW-0732">Signal</keyword>
<feature type="chain" id="PRO_5046030747" evidence="2">
    <location>
        <begin position="24"/>
        <end position="749"/>
    </location>
</feature>
<feature type="transmembrane region" description="Helical" evidence="1">
    <location>
        <begin position="608"/>
        <end position="634"/>
    </location>
</feature>
<evidence type="ECO:0000256" key="1">
    <source>
        <dbReference type="SAM" id="Phobius"/>
    </source>
</evidence>
<protein>
    <submittedName>
        <fullName evidence="3">Uncharacterized protein</fullName>
    </submittedName>
</protein>
<keyword evidence="1" id="KW-0472">Membrane</keyword>
<reference evidence="3" key="2">
    <citation type="submission" date="2021-08" db="EMBL/GenBank/DDBJ databases">
        <authorList>
            <person name="Tani A."/>
            <person name="Ola A."/>
            <person name="Ogura Y."/>
            <person name="Katsura K."/>
            <person name="Hayashi T."/>
        </authorList>
    </citation>
    <scope>NUCLEOTIDE SEQUENCE</scope>
    <source>
        <strain evidence="3">NBRC 15686</strain>
    </source>
</reference>
<comment type="caution">
    <text evidence="3">The sequence shown here is derived from an EMBL/GenBank/DDBJ whole genome shotgun (WGS) entry which is preliminary data.</text>
</comment>
<gene>
    <name evidence="3" type="ORF">LNAOJCKE_4894</name>
</gene>
<feature type="transmembrane region" description="Helical" evidence="1">
    <location>
        <begin position="568"/>
        <end position="587"/>
    </location>
</feature>
<keyword evidence="4" id="KW-1185">Reference proteome</keyword>
<name>A0ABQ4ULG9_9HYPH</name>
<dbReference type="EMBL" id="BPRC01000031">
    <property type="protein sequence ID" value="GJE67662.1"/>
    <property type="molecule type" value="Genomic_DNA"/>
</dbReference>
<dbReference type="RefSeq" id="WP_238228598.1">
    <property type="nucleotide sequence ID" value="NZ_BAAADH010000014.1"/>
</dbReference>